<dbReference type="AlphaFoldDB" id="A0A9P9GLD7"/>
<feature type="region of interest" description="Disordered" evidence="7">
    <location>
        <begin position="523"/>
        <end position="548"/>
    </location>
</feature>
<evidence type="ECO:0000256" key="5">
    <source>
        <dbReference type="ARBA" id="ARBA00022989"/>
    </source>
</evidence>
<dbReference type="EMBL" id="JAGMUX010000013">
    <property type="protein sequence ID" value="KAH7240662.1"/>
    <property type="molecule type" value="Genomic_DNA"/>
</dbReference>
<evidence type="ECO:0000256" key="6">
    <source>
        <dbReference type="ARBA" id="ARBA00023136"/>
    </source>
</evidence>
<keyword evidence="4" id="KW-0735">Signal-anchor</keyword>
<evidence type="ECO:0000256" key="1">
    <source>
        <dbReference type="ARBA" id="ARBA00004606"/>
    </source>
</evidence>
<keyword evidence="8" id="KW-0732">Signal</keyword>
<dbReference type="OrthoDB" id="414175at2759"/>
<dbReference type="Gene3D" id="3.90.550.50">
    <property type="match status" value="1"/>
</dbReference>
<feature type="compositionally biased region" description="Basic and acidic residues" evidence="7">
    <location>
        <begin position="526"/>
        <end position="548"/>
    </location>
</feature>
<keyword evidence="6" id="KW-0472">Membrane</keyword>
<gene>
    <name evidence="9" type="ORF">BKA55DRAFT_575550</name>
</gene>
<dbReference type="GO" id="GO:0016020">
    <property type="term" value="C:membrane"/>
    <property type="evidence" value="ECO:0007669"/>
    <property type="project" value="UniProtKB-SubCell"/>
</dbReference>
<dbReference type="GeneID" id="70223341"/>
<dbReference type="Proteomes" id="UP000720189">
    <property type="component" value="Unassembled WGS sequence"/>
</dbReference>
<evidence type="ECO:0000256" key="7">
    <source>
        <dbReference type="SAM" id="MobiDB-lite"/>
    </source>
</evidence>
<organism evidence="9 10">
    <name type="scientific">Fusarium redolens</name>
    <dbReference type="NCBI Taxonomy" id="48865"/>
    <lineage>
        <taxon>Eukaryota</taxon>
        <taxon>Fungi</taxon>
        <taxon>Dikarya</taxon>
        <taxon>Ascomycota</taxon>
        <taxon>Pezizomycotina</taxon>
        <taxon>Sordariomycetes</taxon>
        <taxon>Hypocreomycetidae</taxon>
        <taxon>Hypocreales</taxon>
        <taxon>Nectriaceae</taxon>
        <taxon>Fusarium</taxon>
        <taxon>Fusarium redolens species complex</taxon>
    </lineage>
</organism>
<dbReference type="RefSeq" id="XP_046046176.1">
    <property type="nucleotide sequence ID" value="XM_046193387.1"/>
</dbReference>
<comment type="caution">
    <text evidence="9">The sequence shown here is derived from an EMBL/GenBank/DDBJ whole genome shotgun (WGS) entry which is preliminary data.</text>
</comment>
<dbReference type="InterPro" id="IPR026050">
    <property type="entry name" value="C1GALT1/C1GALT1_chp1"/>
</dbReference>
<evidence type="ECO:0000256" key="8">
    <source>
        <dbReference type="SAM" id="SignalP"/>
    </source>
</evidence>
<evidence type="ECO:0000256" key="3">
    <source>
        <dbReference type="ARBA" id="ARBA00022692"/>
    </source>
</evidence>
<dbReference type="PANTHER" id="PTHR23033">
    <property type="entry name" value="BETA1,3-GALACTOSYLTRANSFERASE"/>
    <property type="match status" value="1"/>
</dbReference>
<comment type="similarity">
    <text evidence="2">Belongs to the glycosyltransferase 31 family. Beta3-Gal-T subfamily.</text>
</comment>
<feature type="region of interest" description="Disordered" evidence="7">
    <location>
        <begin position="49"/>
        <end position="183"/>
    </location>
</feature>
<keyword evidence="10" id="KW-1185">Reference proteome</keyword>
<dbReference type="PANTHER" id="PTHR23033:SF47">
    <property type="entry name" value="APPLE DOMAIN-CONTAINING PROTEIN-RELATED"/>
    <property type="match status" value="1"/>
</dbReference>
<evidence type="ECO:0000256" key="4">
    <source>
        <dbReference type="ARBA" id="ARBA00022968"/>
    </source>
</evidence>
<name>A0A9P9GLD7_FUSRE</name>
<accession>A0A9P9GLD7</accession>
<comment type="subcellular location">
    <subcellularLocation>
        <location evidence="1">Membrane</location>
        <topology evidence="1">Single-pass type II membrane protein</topology>
    </subcellularLocation>
</comment>
<feature type="chain" id="PRO_5040418915" description="Glycosyltransferase family 31 protein" evidence="8">
    <location>
        <begin position="36"/>
        <end position="660"/>
    </location>
</feature>
<feature type="compositionally biased region" description="Basic and acidic residues" evidence="7">
    <location>
        <begin position="89"/>
        <end position="106"/>
    </location>
</feature>
<feature type="compositionally biased region" description="Basic and acidic residues" evidence="7">
    <location>
        <begin position="114"/>
        <end position="128"/>
    </location>
</feature>
<proteinExistence type="inferred from homology"/>
<evidence type="ECO:0000256" key="2">
    <source>
        <dbReference type="ARBA" id="ARBA00006462"/>
    </source>
</evidence>
<feature type="region of interest" description="Disordered" evidence="7">
    <location>
        <begin position="196"/>
        <end position="216"/>
    </location>
</feature>
<protein>
    <recommendedName>
        <fullName evidence="11">Glycosyltransferase family 31 protein</fullName>
    </recommendedName>
</protein>
<feature type="compositionally biased region" description="Basic and acidic residues" evidence="7">
    <location>
        <begin position="65"/>
        <end position="79"/>
    </location>
</feature>
<keyword evidence="5" id="KW-1133">Transmembrane helix</keyword>
<reference evidence="9" key="1">
    <citation type="journal article" date="2021" name="Nat. Commun.">
        <title>Genetic determinants of endophytism in the Arabidopsis root mycobiome.</title>
        <authorList>
            <person name="Mesny F."/>
            <person name="Miyauchi S."/>
            <person name="Thiergart T."/>
            <person name="Pickel B."/>
            <person name="Atanasova L."/>
            <person name="Karlsson M."/>
            <person name="Huettel B."/>
            <person name="Barry K.W."/>
            <person name="Haridas S."/>
            <person name="Chen C."/>
            <person name="Bauer D."/>
            <person name="Andreopoulos W."/>
            <person name="Pangilinan J."/>
            <person name="LaButti K."/>
            <person name="Riley R."/>
            <person name="Lipzen A."/>
            <person name="Clum A."/>
            <person name="Drula E."/>
            <person name="Henrissat B."/>
            <person name="Kohler A."/>
            <person name="Grigoriev I.V."/>
            <person name="Martin F.M."/>
            <person name="Hacquard S."/>
        </authorList>
    </citation>
    <scope>NUCLEOTIDE SEQUENCE</scope>
    <source>
        <strain evidence="9">MPI-CAGE-AT-0023</strain>
    </source>
</reference>
<sequence>MGLGFGPAWSTPRGRKLVALTLYVLTMFLVVPLHQLDDDSLGIYGHLTEYPSHEGTTYDVGGRTEAQDDDNKPAGDKKPQSGNAYQENDNNKAEDKENSTLRKEAEGAGGPLEDDGKVEGDNKKHQGEPNKSGGSDGKLENEETAAEGAKSLIQEDKKAEGVLTSEGKGNTGSQNNDDDQTVTKDFGSQETISVVLETKPSEPVNVESPSGPPSNLNGACHGFPNTDGILLVMKTGATEAYTKLPIHLLTSLQCLPNFLLFSDLEQQIGNYHVYNVLEDVKDEVKQGRKEFDLYKTQVDCPIPQQYCTADMKGGWELDKYKFIHMIDRVWAMRPNMEWYVFAEADSYIFWSNLVWWLRNKVNGQETPYVGSVTMLKNTRFAHGGSGYVIHGETVKKMAEIPDLVAKYDQMATHECCGDYLMSLAVMETGKKVRQAHPMFNGEKPVTLPFGNGHWCEPILTMHHMNAEEVSSVWQYEKTREKKGPLQIKDIYEAFFGPNIKEKQDEWDNFSDDVCYIGVEPEAQNKASDHQKGRQKKEDQKNAVEQRAHHDEAHCAKVCEADGLGITNDEYFSLSNDEERNALVKARYDLRKDDKEFHGSRRCFQWRYHKNVCCIARSFKNGKPKKEEKPGEKWTSGWFVQGINDWIAAKGDCEPKWKDLS</sequence>
<evidence type="ECO:0000313" key="9">
    <source>
        <dbReference type="EMBL" id="KAH7240662.1"/>
    </source>
</evidence>
<evidence type="ECO:0008006" key="11">
    <source>
        <dbReference type="Google" id="ProtNLM"/>
    </source>
</evidence>
<evidence type="ECO:0000313" key="10">
    <source>
        <dbReference type="Proteomes" id="UP000720189"/>
    </source>
</evidence>
<keyword evidence="3" id="KW-0812">Transmembrane</keyword>
<feature type="signal peptide" evidence="8">
    <location>
        <begin position="1"/>
        <end position="35"/>
    </location>
</feature>